<dbReference type="AlphaFoldDB" id="A0AAN6WHD5"/>
<evidence type="ECO:0000313" key="3">
    <source>
        <dbReference type="Proteomes" id="UP001302126"/>
    </source>
</evidence>
<dbReference type="EMBL" id="MU864744">
    <property type="protein sequence ID" value="KAK4182134.1"/>
    <property type="molecule type" value="Genomic_DNA"/>
</dbReference>
<sequence>MSQQPPQKRARADTTGQAHLPAPPSSSSTKATISSSLPKEAQPLFSQELDRYLGLAAVPPAAANTAVPPHQELQPPQALTAKPAALPLPERNFDHHIQLIITKYERNSDVSSKWFYEATSEVEDVVENAINTIARKVKPQSSYKTKVNALANLRDIFEYVAEGGDGSGVGSAVRNNAFKDPWGEKLIEVVGNLSDEERKRLVNDEEGGKWMDRWDECVRVTESYGIRDELQTGEAAALMRA</sequence>
<comment type="caution">
    <text evidence="2">The sequence shown here is derived from an EMBL/GenBank/DDBJ whole genome shotgun (WGS) entry which is preliminary data.</text>
</comment>
<protein>
    <submittedName>
        <fullName evidence="2">Uncharacterized protein</fullName>
    </submittedName>
</protein>
<evidence type="ECO:0000313" key="2">
    <source>
        <dbReference type="EMBL" id="KAK4182134.1"/>
    </source>
</evidence>
<gene>
    <name evidence="2" type="ORF">QBC35DRAFT_457609</name>
</gene>
<keyword evidence="3" id="KW-1185">Reference proteome</keyword>
<dbReference type="Proteomes" id="UP001302126">
    <property type="component" value="Unassembled WGS sequence"/>
</dbReference>
<feature type="region of interest" description="Disordered" evidence="1">
    <location>
        <begin position="1"/>
        <end position="39"/>
    </location>
</feature>
<proteinExistence type="predicted"/>
<accession>A0AAN6WHD5</accession>
<reference evidence="2" key="1">
    <citation type="journal article" date="2023" name="Mol. Phylogenet. Evol.">
        <title>Genome-scale phylogeny and comparative genomics of the fungal order Sordariales.</title>
        <authorList>
            <person name="Hensen N."/>
            <person name="Bonometti L."/>
            <person name="Westerberg I."/>
            <person name="Brannstrom I.O."/>
            <person name="Guillou S."/>
            <person name="Cros-Aarteil S."/>
            <person name="Calhoun S."/>
            <person name="Haridas S."/>
            <person name="Kuo A."/>
            <person name="Mondo S."/>
            <person name="Pangilinan J."/>
            <person name="Riley R."/>
            <person name="LaButti K."/>
            <person name="Andreopoulos B."/>
            <person name="Lipzen A."/>
            <person name="Chen C."/>
            <person name="Yan M."/>
            <person name="Daum C."/>
            <person name="Ng V."/>
            <person name="Clum A."/>
            <person name="Steindorff A."/>
            <person name="Ohm R.A."/>
            <person name="Martin F."/>
            <person name="Silar P."/>
            <person name="Natvig D.O."/>
            <person name="Lalanne C."/>
            <person name="Gautier V."/>
            <person name="Ament-Velasquez S.L."/>
            <person name="Kruys A."/>
            <person name="Hutchinson M.I."/>
            <person name="Powell A.J."/>
            <person name="Barry K."/>
            <person name="Miller A.N."/>
            <person name="Grigoriev I.V."/>
            <person name="Debuchy R."/>
            <person name="Gladieux P."/>
            <person name="Hiltunen Thoren M."/>
            <person name="Johannesson H."/>
        </authorList>
    </citation>
    <scope>NUCLEOTIDE SEQUENCE</scope>
    <source>
        <strain evidence="2">PSN309</strain>
    </source>
</reference>
<organism evidence="2 3">
    <name type="scientific">Podospora australis</name>
    <dbReference type="NCBI Taxonomy" id="1536484"/>
    <lineage>
        <taxon>Eukaryota</taxon>
        <taxon>Fungi</taxon>
        <taxon>Dikarya</taxon>
        <taxon>Ascomycota</taxon>
        <taxon>Pezizomycotina</taxon>
        <taxon>Sordariomycetes</taxon>
        <taxon>Sordariomycetidae</taxon>
        <taxon>Sordariales</taxon>
        <taxon>Podosporaceae</taxon>
        <taxon>Podospora</taxon>
    </lineage>
</organism>
<feature type="compositionally biased region" description="Low complexity" evidence="1">
    <location>
        <begin position="25"/>
        <end position="38"/>
    </location>
</feature>
<reference evidence="2" key="2">
    <citation type="submission" date="2023-05" db="EMBL/GenBank/DDBJ databases">
        <authorList>
            <consortium name="Lawrence Berkeley National Laboratory"/>
            <person name="Steindorff A."/>
            <person name="Hensen N."/>
            <person name="Bonometti L."/>
            <person name="Westerberg I."/>
            <person name="Brannstrom I.O."/>
            <person name="Guillou S."/>
            <person name="Cros-Aarteil S."/>
            <person name="Calhoun S."/>
            <person name="Haridas S."/>
            <person name="Kuo A."/>
            <person name="Mondo S."/>
            <person name="Pangilinan J."/>
            <person name="Riley R."/>
            <person name="Labutti K."/>
            <person name="Andreopoulos B."/>
            <person name="Lipzen A."/>
            <person name="Chen C."/>
            <person name="Yanf M."/>
            <person name="Daum C."/>
            <person name="Ng V."/>
            <person name="Clum A."/>
            <person name="Ohm R."/>
            <person name="Martin F."/>
            <person name="Silar P."/>
            <person name="Natvig D."/>
            <person name="Lalanne C."/>
            <person name="Gautier V."/>
            <person name="Ament-Velasquez S.L."/>
            <person name="Kruys A."/>
            <person name="Hutchinson M.I."/>
            <person name="Powell A.J."/>
            <person name="Barry K."/>
            <person name="Miller A.N."/>
            <person name="Grigoriev I.V."/>
            <person name="Debuchy R."/>
            <person name="Gladieux P."/>
            <person name="Thoren M.H."/>
            <person name="Johannesson H."/>
        </authorList>
    </citation>
    <scope>NUCLEOTIDE SEQUENCE</scope>
    <source>
        <strain evidence="2">PSN309</strain>
    </source>
</reference>
<name>A0AAN6WHD5_9PEZI</name>
<evidence type="ECO:0000256" key="1">
    <source>
        <dbReference type="SAM" id="MobiDB-lite"/>
    </source>
</evidence>